<dbReference type="AlphaFoldDB" id="S7R774"/>
<name>S7R774_GLOTA</name>
<dbReference type="EMBL" id="KB469322">
    <property type="protein sequence ID" value="EPQ50230.1"/>
    <property type="molecule type" value="Genomic_DNA"/>
</dbReference>
<gene>
    <name evidence="2" type="ORF">GLOTRDRAFT_134136</name>
</gene>
<feature type="compositionally biased region" description="Gly residues" evidence="1">
    <location>
        <begin position="449"/>
        <end position="461"/>
    </location>
</feature>
<protein>
    <submittedName>
        <fullName evidence="2">Uncharacterized protein</fullName>
    </submittedName>
</protein>
<sequence>MSDFFKLARLAHSRLAYPLEVSNRGYQSDWFQKLEADEDVLKAIKKPGKPKDYYDSCLNIMRCDLWPLINSAMCHTVHTLLWPVANEVGNRDGTAATRMARLMWLHEEVFSFYFGHEAAWQLKEAVFSHAIKPLVKDATMEQFFWDSYAERPEETIEVEDSNTAIGISESASLQEQQAKALQKVFSLFKTPGLGGVPRDGGSAVYHPEMAKALIKFAKNVAPFFIKEDVFYANNKTGPPHDVSEAEVEWWLGKHGFTKLKVASKEQVEAYWKEDQEDSEDSPVVLVAPPPLPSEFKKIQKRKEAHEKVMAKLMHGPMNFVPWIKPGKQAPKASSASTTLRTSSGTSSPVSPPDPDQPGDPKEGSSEATGLQKKRKRANPPKATKTKKGKSKTAAKQQPKSAEFVEDSDSEEEQPLAKMAKGQPKSAEFVEDSDSEEEQPLAKVARIGNAQGGKAGQDGAGKVGPQDGIVPELQPQPSANPGQDTQTLDGMEITYDEQMDEEVIKELEGEVQQQAQPKPPSCQ</sequence>
<dbReference type="HOGENOM" id="CLU_521802_0_0_1"/>
<evidence type="ECO:0000313" key="3">
    <source>
        <dbReference type="Proteomes" id="UP000030669"/>
    </source>
</evidence>
<reference evidence="2 3" key="1">
    <citation type="journal article" date="2012" name="Science">
        <title>The Paleozoic origin of enzymatic lignin decomposition reconstructed from 31 fungal genomes.</title>
        <authorList>
            <person name="Floudas D."/>
            <person name="Binder M."/>
            <person name="Riley R."/>
            <person name="Barry K."/>
            <person name="Blanchette R.A."/>
            <person name="Henrissat B."/>
            <person name="Martinez A.T."/>
            <person name="Otillar R."/>
            <person name="Spatafora J.W."/>
            <person name="Yadav J.S."/>
            <person name="Aerts A."/>
            <person name="Benoit I."/>
            <person name="Boyd A."/>
            <person name="Carlson A."/>
            <person name="Copeland A."/>
            <person name="Coutinho P.M."/>
            <person name="de Vries R.P."/>
            <person name="Ferreira P."/>
            <person name="Findley K."/>
            <person name="Foster B."/>
            <person name="Gaskell J."/>
            <person name="Glotzer D."/>
            <person name="Gorecki P."/>
            <person name="Heitman J."/>
            <person name="Hesse C."/>
            <person name="Hori C."/>
            <person name="Igarashi K."/>
            <person name="Jurgens J.A."/>
            <person name="Kallen N."/>
            <person name="Kersten P."/>
            <person name="Kohler A."/>
            <person name="Kuees U."/>
            <person name="Kumar T.K.A."/>
            <person name="Kuo A."/>
            <person name="LaButti K."/>
            <person name="Larrondo L.F."/>
            <person name="Lindquist E."/>
            <person name="Ling A."/>
            <person name="Lombard V."/>
            <person name="Lucas S."/>
            <person name="Lundell T."/>
            <person name="Martin R."/>
            <person name="McLaughlin D.J."/>
            <person name="Morgenstern I."/>
            <person name="Morin E."/>
            <person name="Murat C."/>
            <person name="Nagy L.G."/>
            <person name="Nolan M."/>
            <person name="Ohm R.A."/>
            <person name="Patyshakuliyeva A."/>
            <person name="Rokas A."/>
            <person name="Ruiz-Duenas F.J."/>
            <person name="Sabat G."/>
            <person name="Salamov A."/>
            <person name="Samejima M."/>
            <person name="Schmutz J."/>
            <person name="Slot J.C."/>
            <person name="St John F."/>
            <person name="Stenlid J."/>
            <person name="Sun H."/>
            <person name="Sun S."/>
            <person name="Syed K."/>
            <person name="Tsang A."/>
            <person name="Wiebenga A."/>
            <person name="Young D."/>
            <person name="Pisabarro A."/>
            <person name="Eastwood D.C."/>
            <person name="Martin F."/>
            <person name="Cullen D."/>
            <person name="Grigoriev I.V."/>
            <person name="Hibbett D.S."/>
        </authorList>
    </citation>
    <scope>NUCLEOTIDE SEQUENCE [LARGE SCALE GENOMIC DNA]</scope>
    <source>
        <strain evidence="2 3">ATCC 11539</strain>
    </source>
</reference>
<keyword evidence="3" id="KW-1185">Reference proteome</keyword>
<feature type="region of interest" description="Disordered" evidence="1">
    <location>
        <begin position="320"/>
        <end position="522"/>
    </location>
</feature>
<dbReference type="Proteomes" id="UP000030669">
    <property type="component" value="Unassembled WGS sequence"/>
</dbReference>
<organism evidence="2 3">
    <name type="scientific">Gloeophyllum trabeum (strain ATCC 11539 / FP-39264 / Madison 617)</name>
    <name type="common">Brown rot fungus</name>
    <dbReference type="NCBI Taxonomy" id="670483"/>
    <lineage>
        <taxon>Eukaryota</taxon>
        <taxon>Fungi</taxon>
        <taxon>Dikarya</taxon>
        <taxon>Basidiomycota</taxon>
        <taxon>Agaricomycotina</taxon>
        <taxon>Agaricomycetes</taxon>
        <taxon>Gloeophyllales</taxon>
        <taxon>Gloeophyllaceae</taxon>
        <taxon>Gloeophyllum</taxon>
    </lineage>
</organism>
<feature type="compositionally biased region" description="Polar residues" evidence="1">
    <location>
        <begin position="474"/>
        <end position="487"/>
    </location>
</feature>
<evidence type="ECO:0000313" key="2">
    <source>
        <dbReference type="EMBL" id="EPQ50230.1"/>
    </source>
</evidence>
<evidence type="ECO:0000256" key="1">
    <source>
        <dbReference type="SAM" id="MobiDB-lite"/>
    </source>
</evidence>
<feature type="compositionally biased region" description="Basic residues" evidence="1">
    <location>
        <begin position="371"/>
        <end position="392"/>
    </location>
</feature>
<dbReference type="KEGG" id="gtr:GLOTRDRAFT_134136"/>
<dbReference type="GeneID" id="19302923"/>
<feature type="compositionally biased region" description="Acidic residues" evidence="1">
    <location>
        <begin position="403"/>
        <end position="413"/>
    </location>
</feature>
<accession>S7R774</accession>
<feature type="compositionally biased region" description="Acidic residues" evidence="1">
    <location>
        <begin position="428"/>
        <end position="438"/>
    </location>
</feature>
<dbReference type="RefSeq" id="XP_007871314.1">
    <property type="nucleotide sequence ID" value="XM_007873123.1"/>
</dbReference>
<feature type="compositionally biased region" description="Low complexity" evidence="1">
    <location>
        <begin position="333"/>
        <end position="348"/>
    </location>
</feature>
<proteinExistence type="predicted"/>